<gene>
    <name evidence="2" type="primary">SLC22A6_3</name>
    <name evidence="2" type="ORF">E2C01_096979</name>
</gene>
<evidence type="ECO:0000256" key="1">
    <source>
        <dbReference type="SAM" id="Phobius"/>
    </source>
</evidence>
<keyword evidence="1" id="KW-0472">Membrane</keyword>
<name>A0A5B7JZ86_PORTR</name>
<dbReference type="EMBL" id="VSRR010127184">
    <property type="protein sequence ID" value="MPD01453.1"/>
    <property type="molecule type" value="Genomic_DNA"/>
</dbReference>
<sequence length="70" mass="7396">MDRRRGSWPVFLKKAQGSVMPWLPSVIFGIAAAAAGALTVTLRETNGMPLPDTIADLSATPATAEKDAKK</sequence>
<comment type="caution">
    <text evidence="2">The sequence shown here is derived from an EMBL/GenBank/DDBJ whole genome shotgun (WGS) entry which is preliminary data.</text>
</comment>
<dbReference type="Proteomes" id="UP000324222">
    <property type="component" value="Unassembled WGS sequence"/>
</dbReference>
<keyword evidence="1" id="KW-1133">Transmembrane helix</keyword>
<keyword evidence="1" id="KW-0812">Transmembrane</keyword>
<protein>
    <submittedName>
        <fullName evidence="2">Solute carrier family 22 member 6</fullName>
    </submittedName>
</protein>
<reference evidence="2 3" key="1">
    <citation type="submission" date="2019-05" db="EMBL/GenBank/DDBJ databases">
        <title>Another draft genome of Portunus trituberculatus and its Hox gene families provides insights of decapod evolution.</title>
        <authorList>
            <person name="Jeong J.-H."/>
            <person name="Song I."/>
            <person name="Kim S."/>
            <person name="Choi T."/>
            <person name="Kim D."/>
            <person name="Ryu S."/>
            <person name="Kim W."/>
        </authorList>
    </citation>
    <scope>NUCLEOTIDE SEQUENCE [LARGE SCALE GENOMIC DNA]</scope>
    <source>
        <tissue evidence="2">Muscle</tissue>
    </source>
</reference>
<evidence type="ECO:0000313" key="2">
    <source>
        <dbReference type="EMBL" id="MPD01453.1"/>
    </source>
</evidence>
<proteinExistence type="predicted"/>
<evidence type="ECO:0000313" key="3">
    <source>
        <dbReference type="Proteomes" id="UP000324222"/>
    </source>
</evidence>
<dbReference type="AlphaFoldDB" id="A0A5B7JZ86"/>
<accession>A0A5B7JZ86</accession>
<feature type="transmembrane region" description="Helical" evidence="1">
    <location>
        <begin position="21"/>
        <end position="42"/>
    </location>
</feature>
<keyword evidence="3" id="KW-1185">Reference proteome</keyword>
<organism evidence="2 3">
    <name type="scientific">Portunus trituberculatus</name>
    <name type="common">Swimming crab</name>
    <name type="synonym">Neptunus trituberculatus</name>
    <dbReference type="NCBI Taxonomy" id="210409"/>
    <lineage>
        <taxon>Eukaryota</taxon>
        <taxon>Metazoa</taxon>
        <taxon>Ecdysozoa</taxon>
        <taxon>Arthropoda</taxon>
        <taxon>Crustacea</taxon>
        <taxon>Multicrustacea</taxon>
        <taxon>Malacostraca</taxon>
        <taxon>Eumalacostraca</taxon>
        <taxon>Eucarida</taxon>
        <taxon>Decapoda</taxon>
        <taxon>Pleocyemata</taxon>
        <taxon>Brachyura</taxon>
        <taxon>Eubrachyura</taxon>
        <taxon>Portunoidea</taxon>
        <taxon>Portunidae</taxon>
        <taxon>Portuninae</taxon>
        <taxon>Portunus</taxon>
    </lineage>
</organism>